<protein>
    <recommendedName>
        <fullName evidence="7">BZIP domain-containing protein</fullName>
    </recommendedName>
</protein>
<dbReference type="PANTHER" id="PTHR45996">
    <property type="entry name" value="AGAP001464-PB"/>
    <property type="match status" value="1"/>
</dbReference>
<feature type="coiled-coil region" evidence="6">
    <location>
        <begin position="250"/>
        <end position="291"/>
    </location>
</feature>
<evidence type="ECO:0000256" key="2">
    <source>
        <dbReference type="ARBA" id="ARBA00023015"/>
    </source>
</evidence>
<organism evidence="8 9">
    <name type="scientific">Brachionus calyciflorus</name>
    <dbReference type="NCBI Taxonomy" id="104777"/>
    <lineage>
        <taxon>Eukaryota</taxon>
        <taxon>Metazoa</taxon>
        <taxon>Spiralia</taxon>
        <taxon>Gnathifera</taxon>
        <taxon>Rotifera</taxon>
        <taxon>Eurotatoria</taxon>
        <taxon>Monogononta</taxon>
        <taxon>Pseudotrocha</taxon>
        <taxon>Ploima</taxon>
        <taxon>Brachionidae</taxon>
        <taxon>Brachionus</taxon>
    </lineage>
</organism>
<dbReference type="GO" id="GO:0000978">
    <property type="term" value="F:RNA polymerase II cis-regulatory region sequence-specific DNA binding"/>
    <property type="evidence" value="ECO:0007669"/>
    <property type="project" value="TreeGrafter"/>
</dbReference>
<dbReference type="InterPro" id="IPR046347">
    <property type="entry name" value="bZIP_sf"/>
</dbReference>
<evidence type="ECO:0000256" key="1">
    <source>
        <dbReference type="ARBA" id="ARBA00004648"/>
    </source>
</evidence>
<accession>A0A814D863</accession>
<dbReference type="PROSITE" id="PS50217">
    <property type="entry name" value="BZIP"/>
    <property type="match status" value="1"/>
</dbReference>
<dbReference type="Proteomes" id="UP000663879">
    <property type="component" value="Unassembled WGS sequence"/>
</dbReference>
<gene>
    <name evidence="8" type="ORF">OXX778_LOCUS13931</name>
</gene>
<dbReference type="AlphaFoldDB" id="A0A814D863"/>
<dbReference type="PANTHER" id="PTHR45996:SF3">
    <property type="entry name" value="CREB-H TRANSCRIPTION FACTOR HOMOLOG LET-607"/>
    <property type="match status" value="1"/>
</dbReference>
<keyword evidence="3" id="KW-0238">DNA-binding</keyword>
<feature type="domain" description="BZIP" evidence="7">
    <location>
        <begin position="225"/>
        <end position="288"/>
    </location>
</feature>
<dbReference type="SUPFAM" id="SSF57959">
    <property type="entry name" value="Leucine zipper domain"/>
    <property type="match status" value="1"/>
</dbReference>
<name>A0A814D863_9BILA</name>
<evidence type="ECO:0000259" key="7">
    <source>
        <dbReference type="PROSITE" id="PS50217"/>
    </source>
</evidence>
<dbReference type="Pfam" id="PF00170">
    <property type="entry name" value="bZIP_1"/>
    <property type="match status" value="1"/>
</dbReference>
<keyword evidence="2" id="KW-0805">Transcription regulation</keyword>
<comment type="caution">
    <text evidence="8">The sequence shown here is derived from an EMBL/GenBank/DDBJ whole genome shotgun (WGS) entry which is preliminary data.</text>
</comment>
<evidence type="ECO:0000256" key="5">
    <source>
        <dbReference type="ARBA" id="ARBA00023242"/>
    </source>
</evidence>
<evidence type="ECO:0000256" key="4">
    <source>
        <dbReference type="ARBA" id="ARBA00023163"/>
    </source>
</evidence>
<evidence type="ECO:0000256" key="3">
    <source>
        <dbReference type="ARBA" id="ARBA00023125"/>
    </source>
</evidence>
<comment type="subcellular location">
    <subcellularLocation>
        <location evidence="1">Endoplasmic reticulum membrane</location>
        <topology evidence="1">Single-pass type II membrane protein</topology>
    </subcellularLocation>
</comment>
<evidence type="ECO:0000313" key="8">
    <source>
        <dbReference type="EMBL" id="CAF0950799.1"/>
    </source>
</evidence>
<dbReference type="EMBL" id="CAJNOC010002776">
    <property type="protein sequence ID" value="CAF0950799.1"/>
    <property type="molecule type" value="Genomic_DNA"/>
</dbReference>
<dbReference type="InterPro" id="IPR051381">
    <property type="entry name" value="CREB_ATF_subfamily"/>
</dbReference>
<dbReference type="GO" id="GO:0000981">
    <property type="term" value="F:DNA-binding transcription factor activity, RNA polymerase II-specific"/>
    <property type="evidence" value="ECO:0007669"/>
    <property type="project" value="TreeGrafter"/>
</dbReference>
<dbReference type="OrthoDB" id="674948at2759"/>
<dbReference type="GO" id="GO:0005634">
    <property type="term" value="C:nucleus"/>
    <property type="evidence" value="ECO:0007669"/>
    <property type="project" value="TreeGrafter"/>
</dbReference>
<dbReference type="SMART" id="SM00338">
    <property type="entry name" value="BRLZ"/>
    <property type="match status" value="1"/>
</dbReference>
<proteinExistence type="predicted"/>
<evidence type="ECO:0000256" key="6">
    <source>
        <dbReference type="SAM" id="Coils"/>
    </source>
</evidence>
<sequence length="375" mass="43315">MDSTLGLEFIENFDIYDLNLGGLDAEIHTTTNFDSNKSPYSDIYMNQNYSITNYNQNFQNELQLNLNSIFESSNDSENLELYSCDVFSRKESASSNSNLSPSFDTSIIENYDFSKCESGPVKFVLKDTTIDDLKISTEIVLNFEPLENQKNTINENDLELLTVHSQKDSCIDLLDDDEINNTDLSDSEINKNEDTVLTEEEKNVYLKEGYKIPNKTPLTKSEEKILKLVRRKIRNKKSAHISRERKKKYVDGLEKRVDLCTKENDQLQSEVKSLKSKNLELMKELQKMQALITSLVTKNKKSSTAVLFVSFLITFCIFPNMSIEEDINSYDLTYQAINSVSRQLLSSNPPKNQIEINTTDQYDYIWDIYKSRYDI</sequence>
<dbReference type="GO" id="GO:0005789">
    <property type="term" value="C:endoplasmic reticulum membrane"/>
    <property type="evidence" value="ECO:0007669"/>
    <property type="project" value="UniProtKB-SubCell"/>
</dbReference>
<reference evidence="8" key="1">
    <citation type="submission" date="2021-02" db="EMBL/GenBank/DDBJ databases">
        <authorList>
            <person name="Nowell W R."/>
        </authorList>
    </citation>
    <scope>NUCLEOTIDE SEQUENCE</scope>
    <source>
        <strain evidence="8">Ploen Becks lab</strain>
    </source>
</reference>
<keyword evidence="5" id="KW-0539">Nucleus</keyword>
<dbReference type="Gene3D" id="1.20.5.170">
    <property type="match status" value="1"/>
</dbReference>
<keyword evidence="9" id="KW-1185">Reference proteome</keyword>
<dbReference type="InterPro" id="IPR004827">
    <property type="entry name" value="bZIP"/>
</dbReference>
<keyword evidence="4" id="KW-0804">Transcription</keyword>
<dbReference type="CDD" id="cd14689">
    <property type="entry name" value="bZIP_CREB3"/>
    <property type="match status" value="1"/>
</dbReference>
<evidence type="ECO:0000313" key="9">
    <source>
        <dbReference type="Proteomes" id="UP000663879"/>
    </source>
</evidence>
<keyword evidence="6" id="KW-0175">Coiled coil</keyword>